<evidence type="ECO:0000313" key="2">
    <source>
        <dbReference type="Proteomes" id="UP000886501"/>
    </source>
</evidence>
<organism evidence="1 2">
    <name type="scientific">Thelephora ganbajun</name>
    <name type="common">Ganba fungus</name>
    <dbReference type="NCBI Taxonomy" id="370292"/>
    <lineage>
        <taxon>Eukaryota</taxon>
        <taxon>Fungi</taxon>
        <taxon>Dikarya</taxon>
        <taxon>Basidiomycota</taxon>
        <taxon>Agaricomycotina</taxon>
        <taxon>Agaricomycetes</taxon>
        <taxon>Thelephorales</taxon>
        <taxon>Thelephoraceae</taxon>
        <taxon>Thelephora</taxon>
    </lineage>
</organism>
<evidence type="ECO:0000313" key="1">
    <source>
        <dbReference type="EMBL" id="KAF9642331.1"/>
    </source>
</evidence>
<comment type="caution">
    <text evidence="1">The sequence shown here is derived from an EMBL/GenBank/DDBJ whole genome shotgun (WGS) entry which is preliminary data.</text>
</comment>
<name>A0ACB6YZN2_THEGA</name>
<proteinExistence type="predicted"/>
<protein>
    <submittedName>
        <fullName evidence="1">Uncharacterized protein</fullName>
    </submittedName>
</protein>
<accession>A0ACB6YZN2</accession>
<keyword evidence="2" id="KW-1185">Reference proteome</keyword>
<reference evidence="1" key="2">
    <citation type="journal article" date="2020" name="Nat. Commun.">
        <title>Large-scale genome sequencing of mycorrhizal fungi provides insights into the early evolution of symbiotic traits.</title>
        <authorList>
            <person name="Miyauchi S."/>
            <person name="Kiss E."/>
            <person name="Kuo A."/>
            <person name="Drula E."/>
            <person name="Kohler A."/>
            <person name="Sanchez-Garcia M."/>
            <person name="Morin E."/>
            <person name="Andreopoulos B."/>
            <person name="Barry K.W."/>
            <person name="Bonito G."/>
            <person name="Buee M."/>
            <person name="Carver A."/>
            <person name="Chen C."/>
            <person name="Cichocki N."/>
            <person name="Clum A."/>
            <person name="Culley D."/>
            <person name="Crous P.W."/>
            <person name="Fauchery L."/>
            <person name="Girlanda M."/>
            <person name="Hayes R.D."/>
            <person name="Keri Z."/>
            <person name="LaButti K."/>
            <person name="Lipzen A."/>
            <person name="Lombard V."/>
            <person name="Magnuson J."/>
            <person name="Maillard F."/>
            <person name="Murat C."/>
            <person name="Nolan M."/>
            <person name="Ohm R.A."/>
            <person name="Pangilinan J."/>
            <person name="Pereira M.F."/>
            <person name="Perotto S."/>
            <person name="Peter M."/>
            <person name="Pfister S."/>
            <person name="Riley R."/>
            <person name="Sitrit Y."/>
            <person name="Stielow J.B."/>
            <person name="Szollosi G."/>
            <person name="Zifcakova L."/>
            <person name="Stursova M."/>
            <person name="Spatafora J.W."/>
            <person name="Tedersoo L."/>
            <person name="Vaario L.M."/>
            <person name="Yamada A."/>
            <person name="Yan M."/>
            <person name="Wang P."/>
            <person name="Xu J."/>
            <person name="Bruns T."/>
            <person name="Baldrian P."/>
            <person name="Vilgalys R."/>
            <person name="Dunand C."/>
            <person name="Henrissat B."/>
            <person name="Grigoriev I.V."/>
            <person name="Hibbett D."/>
            <person name="Nagy L.G."/>
            <person name="Martin F.M."/>
        </authorList>
    </citation>
    <scope>NUCLEOTIDE SEQUENCE</scope>
    <source>
        <strain evidence="1">P2</strain>
    </source>
</reference>
<dbReference type="EMBL" id="MU118527">
    <property type="protein sequence ID" value="KAF9642331.1"/>
    <property type="molecule type" value="Genomic_DNA"/>
</dbReference>
<reference evidence="1" key="1">
    <citation type="submission" date="2019-10" db="EMBL/GenBank/DDBJ databases">
        <authorList>
            <consortium name="DOE Joint Genome Institute"/>
            <person name="Kuo A."/>
            <person name="Miyauchi S."/>
            <person name="Kiss E."/>
            <person name="Drula E."/>
            <person name="Kohler A."/>
            <person name="Sanchez-Garcia M."/>
            <person name="Andreopoulos B."/>
            <person name="Barry K.W."/>
            <person name="Bonito G."/>
            <person name="Buee M."/>
            <person name="Carver A."/>
            <person name="Chen C."/>
            <person name="Cichocki N."/>
            <person name="Clum A."/>
            <person name="Culley D."/>
            <person name="Crous P.W."/>
            <person name="Fauchery L."/>
            <person name="Girlanda M."/>
            <person name="Hayes R."/>
            <person name="Keri Z."/>
            <person name="Labutti K."/>
            <person name="Lipzen A."/>
            <person name="Lombard V."/>
            <person name="Magnuson J."/>
            <person name="Maillard F."/>
            <person name="Morin E."/>
            <person name="Murat C."/>
            <person name="Nolan M."/>
            <person name="Ohm R."/>
            <person name="Pangilinan J."/>
            <person name="Pereira M."/>
            <person name="Perotto S."/>
            <person name="Peter M."/>
            <person name="Riley R."/>
            <person name="Sitrit Y."/>
            <person name="Stielow B."/>
            <person name="Szollosi G."/>
            <person name="Zifcakova L."/>
            <person name="Stursova M."/>
            <person name="Spatafora J.W."/>
            <person name="Tedersoo L."/>
            <person name="Vaario L.-M."/>
            <person name="Yamada A."/>
            <person name="Yan M."/>
            <person name="Wang P."/>
            <person name="Xu J."/>
            <person name="Bruns T."/>
            <person name="Baldrian P."/>
            <person name="Vilgalys R."/>
            <person name="Henrissat B."/>
            <person name="Grigoriev I.V."/>
            <person name="Hibbett D."/>
            <person name="Nagy L.G."/>
            <person name="Martin F.M."/>
        </authorList>
    </citation>
    <scope>NUCLEOTIDE SEQUENCE</scope>
    <source>
        <strain evidence="1">P2</strain>
    </source>
</reference>
<sequence length="395" mass="42381">MCSCNTQPESPIDGSGDALSFSSPSTPRCGLSPSTPTVEVESTKTPIVAPVENEVPIPVPTPVPTPSPRPRRSVVESSTTLHVVTEEEVQEIEDRLVGAWQRQGRGADNAIPTTLVGSESNKTSSPSCAMPVMQLTWEQMQTQSLGARGYRMLSMMRAVTMIPNSTVSARLLSSDHVGGELQLVFPISQEEFNSLLSGELEAEVHPVMMQEVVRGGVEDIEEELEYSDSTPYSISCASKGINLTLSPLQVTKAPIPQAVLDGWFSLSPAPTVPAIYTTPPLTATTGNKCSQADSISISSDSPESLHGGSNYTHADTATAGNEGTDTNDIKIIEKPPKKQICVLSPKARDPPTFIQGSSKDRDLNGLAQQLQQSASFEESHHNVWPNDKGANLWNF</sequence>
<dbReference type="Proteomes" id="UP000886501">
    <property type="component" value="Unassembled WGS sequence"/>
</dbReference>
<gene>
    <name evidence="1" type="ORF">BDM02DRAFT_3193447</name>
</gene>